<proteinExistence type="predicted"/>
<keyword evidence="2" id="KW-1185">Reference proteome</keyword>
<organism evidence="1 2">
    <name type="scientific">Aromia moschata</name>
    <dbReference type="NCBI Taxonomy" id="1265417"/>
    <lineage>
        <taxon>Eukaryota</taxon>
        <taxon>Metazoa</taxon>
        <taxon>Ecdysozoa</taxon>
        <taxon>Arthropoda</taxon>
        <taxon>Hexapoda</taxon>
        <taxon>Insecta</taxon>
        <taxon>Pterygota</taxon>
        <taxon>Neoptera</taxon>
        <taxon>Endopterygota</taxon>
        <taxon>Coleoptera</taxon>
        <taxon>Polyphaga</taxon>
        <taxon>Cucujiformia</taxon>
        <taxon>Chrysomeloidea</taxon>
        <taxon>Cerambycidae</taxon>
        <taxon>Cerambycinae</taxon>
        <taxon>Callichromatini</taxon>
        <taxon>Aromia</taxon>
    </lineage>
</organism>
<dbReference type="AlphaFoldDB" id="A0AAV8X9N8"/>
<dbReference type="Proteomes" id="UP001162162">
    <property type="component" value="Unassembled WGS sequence"/>
</dbReference>
<comment type="caution">
    <text evidence="1">The sequence shown here is derived from an EMBL/GenBank/DDBJ whole genome shotgun (WGS) entry which is preliminary data.</text>
</comment>
<name>A0AAV8X9N8_9CUCU</name>
<reference evidence="1" key="1">
    <citation type="journal article" date="2023" name="Insect Mol. Biol.">
        <title>Genome sequencing provides insights into the evolution of gene families encoding plant cell wall-degrading enzymes in longhorned beetles.</title>
        <authorList>
            <person name="Shin N.R."/>
            <person name="Okamura Y."/>
            <person name="Kirsch R."/>
            <person name="Pauchet Y."/>
        </authorList>
    </citation>
    <scope>NUCLEOTIDE SEQUENCE</scope>
    <source>
        <strain evidence="1">AMC_N1</strain>
    </source>
</reference>
<protein>
    <submittedName>
        <fullName evidence="1">Uncharacterized protein</fullName>
    </submittedName>
</protein>
<gene>
    <name evidence="1" type="ORF">NQ318_009593</name>
</gene>
<sequence>MTTQSLKNPQLFGVWKLENQMSALPKNLTWYIQQFQQSENIETKYCLCLRTVLHQLKIPYRVTNLE</sequence>
<evidence type="ECO:0000313" key="2">
    <source>
        <dbReference type="Proteomes" id="UP001162162"/>
    </source>
</evidence>
<accession>A0AAV8X9N8</accession>
<evidence type="ECO:0000313" key="1">
    <source>
        <dbReference type="EMBL" id="KAJ8935513.1"/>
    </source>
</evidence>
<dbReference type="EMBL" id="JAPWTK010000872">
    <property type="protein sequence ID" value="KAJ8935513.1"/>
    <property type="molecule type" value="Genomic_DNA"/>
</dbReference>